<keyword evidence="6" id="KW-0865">Zymogen</keyword>
<gene>
    <name evidence="10" type="ORF">UV61_C0002G0052</name>
</gene>
<dbReference type="InterPro" id="IPR003826">
    <property type="entry name" value="AdoMetDC_fam_prok"/>
</dbReference>
<keyword evidence="2" id="KW-0210">Decarboxylase</keyword>
<comment type="cofactor">
    <cofactor evidence="1">
        <name>pyruvate</name>
        <dbReference type="ChEBI" id="CHEBI:15361"/>
    </cofactor>
</comment>
<dbReference type="EMBL" id="LCFD01000002">
    <property type="protein sequence ID" value="KKS87331.1"/>
    <property type="molecule type" value="Genomic_DNA"/>
</dbReference>
<protein>
    <recommendedName>
        <fullName evidence="12">S-adenosylmethionine decarboxylase proenzyme</fullName>
    </recommendedName>
</protein>
<keyword evidence="8" id="KW-0704">Schiff base</keyword>
<accession>A0A0G1EWD1</accession>
<evidence type="ECO:0008006" key="12">
    <source>
        <dbReference type="Google" id="ProtNLM"/>
    </source>
</evidence>
<evidence type="ECO:0000256" key="7">
    <source>
        <dbReference type="ARBA" id="ARBA00023239"/>
    </source>
</evidence>
<keyword evidence="4" id="KW-0745">Spermidine biosynthesis</keyword>
<dbReference type="GO" id="GO:0008295">
    <property type="term" value="P:spermidine biosynthetic process"/>
    <property type="evidence" value="ECO:0007669"/>
    <property type="project" value="UniProtKB-KW"/>
</dbReference>
<dbReference type="Pfam" id="PF02675">
    <property type="entry name" value="AdoMet_dc"/>
    <property type="match status" value="1"/>
</dbReference>
<evidence type="ECO:0000256" key="5">
    <source>
        <dbReference type="ARBA" id="ARBA00023115"/>
    </source>
</evidence>
<evidence type="ECO:0000256" key="3">
    <source>
        <dbReference type="ARBA" id="ARBA00022813"/>
    </source>
</evidence>
<evidence type="ECO:0000256" key="9">
    <source>
        <dbReference type="ARBA" id="ARBA00023317"/>
    </source>
</evidence>
<dbReference type="AlphaFoldDB" id="A0A0G1EWD1"/>
<evidence type="ECO:0000256" key="8">
    <source>
        <dbReference type="ARBA" id="ARBA00023270"/>
    </source>
</evidence>
<organism evidence="10 11">
    <name type="scientific">Candidatus Gottesmanbacteria bacterium GW2011_GWB1_43_11</name>
    <dbReference type="NCBI Taxonomy" id="1618446"/>
    <lineage>
        <taxon>Bacteria</taxon>
        <taxon>Candidatus Gottesmaniibacteriota</taxon>
    </lineage>
</organism>
<sequence length="80" mass="8973">MKRYGKTLIPNFGHDNPTTSGYSVVQLIETSSITGHFSDSERSCYLNIFSCAPYDPQKTAQFCKGYFGAQKIDAFLIIRP</sequence>
<dbReference type="SUPFAM" id="SSF56276">
    <property type="entry name" value="S-adenosylmethionine decarboxylase"/>
    <property type="match status" value="1"/>
</dbReference>
<evidence type="ECO:0000256" key="6">
    <source>
        <dbReference type="ARBA" id="ARBA00023145"/>
    </source>
</evidence>
<keyword evidence="9" id="KW-0670">Pyruvate</keyword>
<dbReference type="GO" id="GO:0004014">
    <property type="term" value="F:adenosylmethionine decarboxylase activity"/>
    <property type="evidence" value="ECO:0007669"/>
    <property type="project" value="InterPro"/>
</dbReference>
<name>A0A0G1EWD1_9BACT</name>
<dbReference type="Proteomes" id="UP000034050">
    <property type="component" value="Unassembled WGS sequence"/>
</dbReference>
<evidence type="ECO:0000256" key="4">
    <source>
        <dbReference type="ARBA" id="ARBA00023066"/>
    </source>
</evidence>
<dbReference type="InterPro" id="IPR016067">
    <property type="entry name" value="S-AdoMet_deCO2ase_core"/>
</dbReference>
<evidence type="ECO:0000256" key="1">
    <source>
        <dbReference type="ARBA" id="ARBA00001928"/>
    </source>
</evidence>
<evidence type="ECO:0000256" key="2">
    <source>
        <dbReference type="ARBA" id="ARBA00022793"/>
    </source>
</evidence>
<evidence type="ECO:0000313" key="11">
    <source>
        <dbReference type="Proteomes" id="UP000034050"/>
    </source>
</evidence>
<proteinExistence type="predicted"/>
<reference evidence="10 11" key="1">
    <citation type="journal article" date="2015" name="Nature">
        <title>rRNA introns, odd ribosomes, and small enigmatic genomes across a large radiation of phyla.</title>
        <authorList>
            <person name="Brown C.T."/>
            <person name="Hug L.A."/>
            <person name="Thomas B.C."/>
            <person name="Sharon I."/>
            <person name="Castelle C.J."/>
            <person name="Singh A."/>
            <person name="Wilkins M.J."/>
            <person name="Williams K.H."/>
            <person name="Banfield J.F."/>
        </authorList>
    </citation>
    <scope>NUCLEOTIDE SEQUENCE [LARGE SCALE GENOMIC DNA]</scope>
</reference>
<dbReference type="STRING" id="1618446.UV61_C0002G0052"/>
<dbReference type="Gene3D" id="3.60.90.10">
    <property type="entry name" value="S-adenosylmethionine decarboxylase"/>
    <property type="match status" value="1"/>
</dbReference>
<keyword evidence="3" id="KW-0068">Autocatalytic cleavage</keyword>
<keyword evidence="7" id="KW-0456">Lyase</keyword>
<evidence type="ECO:0000313" key="10">
    <source>
        <dbReference type="EMBL" id="KKS87331.1"/>
    </source>
</evidence>
<keyword evidence="5" id="KW-0620">Polyamine biosynthesis</keyword>
<comment type="caution">
    <text evidence="10">The sequence shown here is derived from an EMBL/GenBank/DDBJ whole genome shotgun (WGS) entry which is preliminary data.</text>
</comment>